<evidence type="ECO:0000313" key="2">
    <source>
        <dbReference type="EMBL" id="MDL4842908.1"/>
    </source>
</evidence>
<feature type="transmembrane region" description="Helical" evidence="1">
    <location>
        <begin position="219"/>
        <end position="237"/>
    </location>
</feature>
<evidence type="ECO:0000313" key="3">
    <source>
        <dbReference type="Proteomes" id="UP001235343"/>
    </source>
</evidence>
<feature type="transmembrane region" description="Helical" evidence="1">
    <location>
        <begin position="85"/>
        <end position="104"/>
    </location>
</feature>
<reference evidence="2 3" key="1">
    <citation type="submission" date="2023-06" db="EMBL/GenBank/DDBJ databases">
        <title>Aquibacillus rhizosphaerae LR5S19.</title>
        <authorList>
            <person name="Sun J.-Q."/>
        </authorList>
    </citation>
    <scope>NUCLEOTIDE SEQUENCE [LARGE SCALE GENOMIC DNA]</scope>
    <source>
        <strain evidence="2 3">LR5S19</strain>
    </source>
</reference>
<accession>A0ABT7LAL6</accession>
<feature type="transmembrane region" description="Helical" evidence="1">
    <location>
        <begin position="37"/>
        <end position="53"/>
    </location>
</feature>
<feature type="transmembrane region" description="Helical" evidence="1">
    <location>
        <begin position="60"/>
        <end position="79"/>
    </location>
</feature>
<dbReference type="EMBL" id="JASTZU010000063">
    <property type="protein sequence ID" value="MDL4842908.1"/>
    <property type="molecule type" value="Genomic_DNA"/>
</dbReference>
<name>A0ABT7LAL6_9BACI</name>
<dbReference type="InterPro" id="IPR025576">
    <property type="entry name" value="YwiC"/>
</dbReference>
<feature type="transmembrane region" description="Helical" evidence="1">
    <location>
        <begin position="111"/>
        <end position="133"/>
    </location>
</feature>
<feature type="transmembrane region" description="Helical" evidence="1">
    <location>
        <begin position="180"/>
        <end position="199"/>
    </location>
</feature>
<protein>
    <submittedName>
        <fullName evidence="2">YwiC-like family protein</fullName>
    </submittedName>
</protein>
<keyword evidence="1" id="KW-0812">Transmembrane</keyword>
<organism evidence="2 3">
    <name type="scientific">Aquibacillus rhizosphaerae</name>
    <dbReference type="NCBI Taxonomy" id="3051431"/>
    <lineage>
        <taxon>Bacteria</taxon>
        <taxon>Bacillati</taxon>
        <taxon>Bacillota</taxon>
        <taxon>Bacilli</taxon>
        <taxon>Bacillales</taxon>
        <taxon>Bacillaceae</taxon>
        <taxon>Aquibacillus</taxon>
    </lineage>
</organism>
<dbReference type="Proteomes" id="UP001235343">
    <property type="component" value="Unassembled WGS sequence"/>
</dbReference>
<sequence length="238" mass="27142">MKLFLPKQHGAWAMLIVPFGLGIVSGGMDWLQIPLGVAWIALYLSTYPLLLAVKKKKIKFHLKWSAIYFIIALIFITPVMLKEPVIIIVGLLMTPFFFLNLYFSRKKKDRLFLNDLSAIIAFSLSGLATYYLGTNQWNATAWVVASVCILFFVGSTFFIKTLIREKKNPAYRWISWTYHSILCLALIIIGNGLMALAFIPSLIRSIYFPGKTLKPMNMGIIEIVNSAIFFIVMSIYFY</sequence>
<feature type="transmembrane region" description="Helical" evidence="1">
    <location>
        <begin position="12"/>
        <end position="31"/>
    </location>
</feature>
<keyword evidence="1" id="KW-0472">Membrane</keyword>
<gene>
    <name evidence="2" type="ORF">QQS35_20945</name>
</gene>
<keyword evidence="1" id="KW-1133">Transmembrane helix</keyword>
<dbReference type="Pfam" id="PF14256">
    <property type="entry name" value="YwiC"/>
    <property type="match status" value="1"/>
</dbReference>
<evidence type="ECO:0000256" key="1">
    <source>
        <dbReference type="SAM" id="Phobius"/>
    </source>
</evidence>
<proteinExistence type="predicted"/>
<comment type="caution">
    <text evidence="2">The sequence shown here is derived from an EMBL/GenBank/DDBJ whole genome shotgun (WGS) entry which is preliminary data.</text>
</comment>
<keyword evidence="3" id="KW-1185">Reference proteome</keyword>
<dbReference type="RefSeq" id="WP_285934200.1">
    <property type="nucleotide sequence ID" value="NZ_JASTZU010000063.1"/>
</dbReference>
<feature type="transmembrane region" description="Helical" evidence="1">
    <location>
        <begin position="139"/>
        <end position="159"/>
    </location>
</feature>